<dbReference type="PANTHER" id="PTHR21074:SF0">
    <property type="entry name" value="IQ AND UBIQUITIN-LIKE DOMAIN-CONTAINING PROTEIN"/>
    <property type="match status" value="1"/>
</dbReference>
<evidence type="ECO:0000313" key="3">
    <source>
        <dbReference type="EMBL" id="KAK9831103.1"/>
    </source>
</evidence>
<dbReference type="InterPro" id="IPR057887">
    <property type="entry name" value="IQUB_helical"/>
</dbReference>
<dbReference type="InterPro" id="IPR037695">
    <property type="entry name" value="IQUB"/>
</dbReference>
<evidence type="ECO:0000256" key="1">
    <source>
        <dbReference type="SAM" id="Coils"/>
    </source>
</evidence>
<dbReference type="Pfam" id="PF25805">
    <property type="entry name" value="IQUB"/>
    <property type="match status" value="1"/>
</dbReference>
<sequence>MNRRDLVIDTSGDRLLTPRPYKSSAAWMTTREAATLVLQRWVKKLRAAWLLAEAMRLDELARTKSEEEQRAFAEMQRRIHPHLKSDFAILQAELAAWVAAETNRIHAKLLPQTYHQAAMQQLLYKETRLLQAIGRLQAKAQKETKAAAVEATLDGMAAPKAWSLSNGATAFVSTPESMRAGELNQLYREYQQQAKSLRQRAEVLLKVKLAVKELVGGPGAELRQLIDREADMLARGRSEASLFGLRSRAKALLLQLLQTATFNPLAASIQGPARKPENFMYGALPVSQAA</sequence>
<feature type="domain" description="IQ motif and ubiquitin-like" evidence="2">
    <location>
        <begin position="142"/>
        <end position="276"/>
    </location>
</feature>
<gene>
    <name evidence="3" type="ORF">WJX74_003475</name>
</gene>
<reference evidence="3 4" key="1">
    <citation type="journal article" date="2024" name="Nat. Commun.">
        <title>Phylogenomics reveals the evolutionary origins of lichenization in chlorophyte algae.</title>
        <authorList>
            <person name="Puginier C."/>
            <person name="Libourel C."/>
            <person name="Otte J."/>
            <person name="Skaloud P."/>
            <person name="Haon M."/>
            <person name="Grisel S."/>
            <person name="Petersen M."/>
            <person name="Berrin J.G."/>
            <person name="Delaux P.M."/>
            <person name="Dal Grande F."/>
            <person name="Keller J."/>
        </authorList>
    </citation>
    <scope>NUCLEOTIDE SEQUENCE [LARGE SCALE GENOMIC DNA]</scope>
    <source>
        <strain evidence="3 4">SAG 2145</strain>
    </source>
</reference>
<proteinExistence type="predicted"/>
<dbReference type="EMBL" id="JALJOS010000014">
    <property type="protein sequence ID" value="KAK9831103.1"/>
    <property type="molecule type" value="Genomic_DNA"/>
</dbReference>
<evidence type="ECO:0000259" key="2">
    <source>
        <dbReference type="Pfam" id="PF25805"/>
    </source>
</evidence>
<protein>
    <recommendedName>
        <fullName evidence="2">IQ motif and ubiquitin-like domain-containing protein</fullName>
    </recommendedName>
</protein>
<name>A0AAW1RC00_9CHLO</name>
<comment type="caution">
    <text evidence="3">The sequence shown here is derived from an EMBL/GenBank/DDBJ whole genome shotgun (WGS) entry which is preliminary data.</text>
</comment>
<dbReference type="PANTHER" id="PTHR21074">
    <property type="entry name" value="IQ AND UBIQUITIN-LIKE DOMAIN-CONTAINING PROTEIN"/>
    <property type="match status" value="1"/>
</dbReference>
<organism evidence="3 4">
    <name type="scientific">Apatococcus lobatus</name>
    <dbReference type="NCBI Taxonomy" id="904363"/>
    <lineage>
        <taxon>Eukaryota</taxon>
        <taxon>Viridiplantae</taxon>
        <taxon>Chlorophyta</taxon>
        <taxon>core chlorophytes</taxon>
        <taxon>Trebouxiophyceae</taxon>
        <taxon>Chlorellales</taxon>
        <taxon>Chlorellaceae</taxon>
        <taxon>Apatococcus</taxon>
    </lineage>
</organism>
<keyword evidence="1" id="KW-0175">Coiled coil</keyword>
<dbReference type="Proteomes" id="UP001438707">
    <property type="component" value="Unassembled WGS sequence"/>
</dbReference>
<dbReference type="AlphaFoldDB" id="A0AAW1RC00"/>
<keyword evidence="4" id="KW-1185">Reference proteome</keyword>
<feature type="coiled-coil region" evidence="1">
    <location>
        <begin position="180"/>
        <end position="207"/>
    </location>
</feature>
<evidence type="ECO:0000313" key="4">
    <source>
        <dbReference type="Proteomes" id="UP001438707"/>
    </source>
</evidence>
<accession>A0AAW1RC00</accession>